<accession>A0A3N4LPR3</accession>
<reference evidence="3 4" key="1">
    <citation type="journal article" date="2018" name="Nat. Ecol. Evol.">
        <title>Pezizomycetes genomes reveal the molecular basis of ectomycorrhizal truffle lifestyle.</title>
        <authorList>
            <person name="Murat C."/>
            <person name="Payen T."/>
            <person name="Noel B."/>
            <person name="Kuo A."/>
            <person name="Morin E."/>
            <person name="Chen J."/>
            <person name="Kohler A."/>
            <person name="Krizsan K."/>
            <person name="Balestrini R."/>
            <person name="Da Silva C."/>
            <person name="Montanini B."/>
            <person name="Hainaut M."/>
            <person name="Levati E."/>
            <person name="Barry K.W."/>
            <person name="Belfiori B."/>
            <person name="Cichocki N."/>
            <person name="Clum A."/>
            <person name="Dockter R.B."/>
            <person name="Fauchery L."/>
            <person name="Guy J."/>
            <person name="Iotti M."/>
            <person name="Le Tacon F."/>
            <person name="Lindquist E.A."/>
            <person name="Lipzen A."/>
            <person name="Malagnac F."/>
            <person name="Mello A."/>
            <person name="Molinier V."/>
            <person name="Miyauchi S."/>
            <person name="Poulain J."/>
            <person name="Riccioni C."/>
            <person name="Rubini A."/>
            <person name="Sitrit Y."/>
            <person name="Splivallo R."/>
            <person name="Traeger S."/>
            <person name="Wang M."/>
            <person name="Zifcakova L."/>
            <person name="Wipf D."/>
            <person name="Zambonelli A."/>
            <person name="Paolocci F."/>
            <person name="Nowrousian M."/>
            <person name="Ottonello S."/>
            <person name="Baldrian P."/>
            <person name="Spatafora J.W."/>
            <person name="Henrissat B."/>
            <person name="Nagy L.G."/>
            <person name="Aury J.M."/>
            <person name="Wincker P."/>
            <person name="Grigoriev I.V."/>
            <person name="Bonfante P."/>
            <person name="Martin F.M."/>
        </authorList>
    </citation>
    <scope>NUCLEOTIDE SEQUENCE [LARGE SCALE GENOMIC DNA]</scope>
    <source>
        <strain evidence="3 4">ATCC MYA-4762</strain>
    </source>
</reference>
<sequence length="217" mass="24153">MTFYTAPNPYRASTGSMPIRASHSHSHSHSPNRSRFEETCDSCGSSYTDEHLLHINTPFSGTPSASASSLHPTSSQSHRHRRVPNSNSGIEPGHVLTRYHNGALVLEPATSSYGPHGNGERRRRPSISQQSPASIPRSQARRSFASYQQEIDIQEESSVRRGTTRFPRKLVNKEAVQQAGLPFEEANGMIIVLRALPRSEIEHLVEMTESIRGRLLF</sequence>
<feature type="region of interest" description="Disordered" evidence="1">
    <location>
        <begin position="108"/>
        <end position="143"/>
    </location>
</feature>
<name>A0A3N4LPR3_9PEZI</name>
<keyword evidence="4" id="KW-1185">Reference proteome</keyword>
<feature type="compositionally biased region" description="Low complexity" evidence="1">
    <location>
        <begin position="126"/>
        <end position="138"/>
    </location>
</feature>
<dbReference type="AlphaFoldDB" id="A0A3N4LPR3"/>
<dbReference type="Pfam" id="PF26118">
    <property type="entry name" value="DUF8035"/>
    <property type="match status" value="1"/>
</dbReference>
<dbReference type="EMBL" id="ML121540">
    <property type="protein sequence ID" value="RPB24840.1"/>
    <property type="molecule type" value="Genomic_DNA"/>
</dbReference>
<dbReference type="InParanoid" id="A0A3N4LPR3"/>
<dbReference type="InterPro" id="IPR058348">
    <property type="entry name" value="DUF8035"/>
</dbReference>
<evidence type="ECO:0000256" key="1">
    <source>
        <dbReference type="SAM" id="MobiDB-lite"/>
    </source>
</evidence>
<dbReference type="OrthoDB" id="2192830at2759"/>
<evidence type="ECO:0000259" key="2">
    <source>
        <dbReference type="Pfam" id="PF26118"/>
    </source>
</evidence>
<dbReference type="Proteomes" id="UP000267821">
    <property type="component" value="Unassembled WGS sequence"/>
</dbReference>
<evidence type="ECO:0000313" key="3">
    <source>
        <dbReference type="EMBL" id="RPB24840.1"/>
    </source>
</evidence>
<evidence type="ECO:0000313" key="4">
    <source>
        <dbReference type="Proteomes" id="UP000267821"/>
    </source>
</evidence>
<organism evidence="3 4">
    <name type="scientific">Terfezia boudieri ATCC MYA-4762</name>
    <dbReference type="NCBI Taxonomy" id="1051890"/>
    <lineage>
        <taxon>Eukaryota</taxon>
        <taxon>Fungi</taxon>
        <taxon>Dikarya</taxon>
        <taxon>Ascomycota</taxon>
        <taxon>Pezizomycotina</taxon>
        <taxon>Pezizomycetes</taxon>
        <taxon>Pezizales</taxon>
        <taxon>Pezizaceae</taxon>
        <taxon>Terfezia</taxon>
    </lineage>
</organism>
<feature type="compositionally biased region" description="Low complexity" evidence="1">
    <location>
        <begin position="62"/>
        <end position="76"/>
    </location>
</feature>
<feature type="region of interest" description="Disordered" evidence="1">
    <location>
        <begin position="1"/>
        <end position="94"/>
    </location>
</feature>
<proteinExistence type="predicted"/>
<gene>
    <name evidence="3" type="ORF">L211DRAFT_153204</name>
</gene>
<protein>
    <recommendedName>
        <fullName evidence="2">DUF8035 domain-containing protein</fullName>
    </recommendedName>
</protein>
<feature type="compositionally biased region" description="Basic residues" evidence="1">
    <location>
        <begin position="22"/>
        <end position="32"/>
    </location>
</feature>
<feature type="domain" description="DUF8035" evidence="2">
    <location>
        <begin position="160"/>
        <end position="213"/>
    </location>
</feature>
<dbReference type="STRING" id="1051890.A0A3N4LPR3"/>